<comment type="subcellular location">
    <subcellularLocation>
        <location evidence="1">Membrane</location>
        <topology evidence="1">Multi-pass membrane protein</topology>
    </subcellularLocation>
</comment>
<dbReference type="PANTHER" id="PTHR43394:SF19">
    <property type="entry name" value="ABC TRANSPORTER B FAMILY"/>
    <property type="match status" value="1"/>
</dbReference>
<dbReference type="EMBL" id="LGRX02035410">
    <property type="protein sequence ID" value="KAK3234957.1"/>
    <property type="molecule type" value="Genomic_DNA"/>
</dbReference>
<feature type="region of interest" description="Disordered" evidence="5">
    <location>
        <begin position="62"/>
        <end position="122"/>
    </location>
</feature>
<feature type="compositionally biased region" description="Polar residues" evidence="5">
    <location>
        <begin position="28"/>
        <end position="40"/>
    </location>
</feature>
<dbReference type="InterPro" id="IPR011527">
    <property type="entry name" value="ABC1_TM_dom"/>
</dbReference>
<evidence type="ECO:0000259" key="7">
    <source>
        <dbReference type="PROSITE" id="PS50929"/>
    </source>
</evidence>
<dbReference type="InterPro" id="IPR036640">
    <property type="entry name" value="ABC1_TM_sf"/>
</dbReference>
<accession>A0AAE0BG01</accession>
<dbReference type="Gene3D" id="1.20.1560.10">
    <property type="entry name" value="ABC transporter type 1, transmembrane domain"/>
    <property type="match status" value="1"/>
</dbReference>
<evidence type="ECO:0000256" key="2">
    <source>
        <dbReference type="ARBA" id="ARBA00022692"/>
    </source>
</evidence>
<dbReference type="AlphaFoldDB" id="A0AAE0BG01"/>
<dbReference type="GO" id="GO:0016020">
    <property type="term" value="C:membrane"/>
    <property type="evidence" value="ECO:0007669"/>
    <property type="project" value="UniProtKB-SubCell"/>
</dbReference>
<keyword evidence="9" id="KW-1185">Reference proteome</keyword>
<keyword evidence="2 6" id="KW-0812">Transmembrane</keyword>
<comment type="caution">
    <text evidence="8">The sequence shown here is derived from an EMBL/GenBank/DDBJ whole genome shotgun (WGS) entry which is preliminary data.</text>
</comment>
<keyword evidence="4 6" id="KW-0472">Membrane</keyword>
<evidence type="ECO:0000256" key="5">
    <source>
        <dbReference type="SAM" id="MobiDB-lite"/>
    </source>
</evidence>
<evidence type="ECO:0000256" key="6">
    <source>
        <dbReference type="SAM" id="Phobius"/>
    </source>
</evidence>
<feature type="transmembrane region" description="Helical" evidence="6">
    <location>
        <begin position="311"/>
        <end position="331"/>
    </location>
</feature>
<evidence type="ECO:0000256" key="3">
    <source>
        <dbReference type="ARBA" id="ARBA00022989"/>
    </source>
</evidence>
<name>A0AAE0BG01_9CHLO</name>
<feature type="compositionally biased region" description="Low complexity" evidence="5">
    <location>
        <begin position="100"/>
        <end position="118"/>
    </location>
</feature>
<keyword evidence="3 6" id="KW-1133">Transmembrane helix</keyword>
<feature type="region of interest" description="Disordered" evidence="5">
    <location>
        <begin position="1"/>
        <end position="45"/>
    </location>
</feature>
<evidence type="ECO:0000256" key="4">
    <source>
        <dbReference type="ARBA" id="ARBA00023136"/>
    </source>
</evidence>
<evidence type="ECO:0000313" key="8">
    <source>
        <dbReference type="EMBL" id="KAK3234957.1"/>
    </source>
</evidence>
<feature type="non-terminal residue" evidence="8">
    <location>
        <position position="351"/>
    </location>
</feature>
<protein>
    <recommendedName>
        <fullName evidence="7">ABC transmembrane type-1 domain-containing protein</fullName>
    </recommendedName>
</protein>
<dbReference type="SUPFAM" id="SSF90123">
    <property type="entry name" value="ABC transporter transmembrane region"/>
    <property type="match status" value="1"/>
</dbReference>
<dbReference type="PROSITE" id="PS50929">
    <property type="entry name" value="ABC_TM1F"/>
    <property type="match status" value="1"/>
</dbReference>
<proteinExistence type="predicted"/>
<gene>
    <name evidence="8" type="ORF">CYMTET_54818</name>
</gene>
<dbReference type="InterPro" id="IPR039421">
    <property type="entry name" value="Type_1_exporter"/>
</dbReference>
<feature type="compositionally biased region" description="Basic residues" evidence="5">
    <location>
        <begin position="17"/>
        <end position="27"/>
    </location>
</feature>
<sequence length="351" mass="38408">MTTPLHGNFLRTSSHSVRTKQKTKKLRNSSTTFAESSSQFRRPVTPVSHFGKSFAQSADQLISARRRQRTAPKSALEGVLACRGSRQQKRNGRSQSRLNSAAPYSPAPASSDDSQTDPQRAEGVAARLRQMYQWWNVPVPPVGAKKSKGTPAELVVVLGQLVRLALPDRGLLFFAFLFLSLAAISELGIPYCISTALVASAQGEAGKETFRQSINYLLAATLSYGLFSGIRGWIFSITNQRMVRRLREGVYRVLIEQEIGWLDQQDIGDLTSRLHSDTNTVANCIGLNLNIMLRNLLQAVGGMVLLVRLHGGLAIATMGIAVLYLGLANLYGTYSRKLSKATQDAIASTNQ</sequence>
<feature type="transmembrane region" description="Helical" evidence="6">
    <location>
        <begin position="214"/>
        <end position="234"/>
    </location>
</feature>
<feature type="compositionally biased region" description="Polar residues" evidence="5">
    <location>
        <begin position="1"/>
        <end position="16"/>
    </location>
</feature>
<dbReference type="GO" id="GO:0015421">
    <property type="term" value="F:ABC-type oligopeptide transporter activity"/>
    <property type="evidence" value="ECO:0007669"/>
    <property type="project" value="TreeGrafter"/>
</dbReference>
<dbReference type="Proteomes" id="UP001190700">
    <property type="component" value="Unassembled WGS sequence"/>
</dbReference>
<dbReference type="GO" id="GO:0005524">
    <property type="term" value="F:ATP binding"/>
    <property type="evidence" value="ECO:0007669"/>
    <property type="project" value="InterPro"/>
</dbReference>
<reference evidence="8 9" key="1">
    <citation type="journal article" date="2015" name="Genome Biol. Evol.">
        <title>Comparative Genomics of a Bacterivorous Green Alga Reveals Evolutionary Causalities and Consequences of Phago-Mixotrophic Mode of Nutrition.</title>
        <authorList>
            <person name="Burns J.A."/>
            <person name="Paasch A."/>
            <person name="Narechania A."/>
            <person name="Kim E."/>
        </authorList>
    </citation>
    <scope>NUCLEOTIDE SEQUENCE [LARGE SCALE GENOMIC DNA]</scope>
    <source>
        <strain evidence="8 9">PLY_AMNH</strain>
    </source>
</reference>
<feature type="domain" description="ABC transmembrane type-1" evidence="7">
    <location>
        <begin position="173"/>
        <end position="351"/>
    </location>
</feature>
<dbReference type="Pfam" id="PF00664">
    <property type="entry name" value="ABC_membrane"/>
    <property type="match status" value="1"/>
</dbReference>
<evidence type="ECO:0000256" key="1">
    <source>
        <dbReference type="ARBA" id="ARBA00004141"/>
    </source>
</evidence>
<dbReference type="PANTHER" id="PTHR43394">
    <property type="entry name" value="ATP-DEPENDENT PERMEASE MDL1, MITOCHONDRIAL"/>
    <property type="match status" value="1"/>
</dbReference>
<organism evidence="8 9">
    <name type="scientific">Cymbomonas tetramitiformis</name>
    <dbReference type="NCBI Taxonomy" id="36881"/>
    <lineage>
        <taxon>Eukaryota</taxon>
        <taxon>Viridiplantae</taxon>
        <taxon>Chlorophyta</taxon>
        <taxon>Pyramimonadophyceae</taxon>
        <taxon>Pyramimonadales</taxon>
        <taxon>Pyramimonadaceae</taxon>
        <taxon>Cymbomonas</taxon>
    </lineage>
</organism>
<evidence type="ECO:0000313" key="9">
    <source>
        <dbReference type="Proteomes" id="UP001190700"/>
    </source>
</evidence>
<feature type="transmembrane region" description="Helical" evidence="6">
    <location>
        <begin position="171"/>
        <end position="193"/>
    </location>
</feature>